<gene>
    <name evidence="3" type="ORF">J5V48_03540</name>
</gene>
<dbReference type="SUPFAM" id="SSF53474">
    <property type="entry name" value="alpha/beta-Hydrolases"/>
    <property type="match status" value="1"/>
</dbReference>
<reference evidence="3 4" key="1">
    <citation type="submission" date="2021-03" db="EMBL/GenBank/DDBJ databases">
        <title>Succinivibrio sp. nov. isolated from feces of cow.</title>
        <authorList>
            <person name="Choi J.-Y."/>
        </authorList>
    </citation>
    <scope>NUCLEOTIDE SEQUENCE [LARGE SCALE GENOMIC DNA]</scope>
    <source>
        <strain evidence="3 4">AGMB01872</strain>
    </source>
</reference>
<accession>A0ABS7DFH1</accession>
<dbReference type="EMBL" id="JAGFNY010000007">
    <property type="protein sequence ID" value="MBW7569963.1"/>
    <property type="molecule type" value="Genomic_DNA"/>
</dbReference>
<dbReference type="InterPro" id="IPR050266">
    <property type="entry name" value="AB_hydrolase_sf"/>
</dbReference>
<dbReference type="Proteomes" id="UP000731465">
    <property type="component" value="Unassembled WGS sequence"/>
</dbReference>
<evidence type="ECO:0000313" key="3">
    <source>
        <dbReference type="EMBL" id="MBW7569963.1"/>
    </source>
</evidence>
<dbReference type="Gene3D" id="3.40.50.1820">
    <property type="entry name" value="alpha/beta hydrolase"/>
    <property type="match status" value="1"/>
</dbReference>
<protein>
    <submittedName>
        <fullName evidence="3">Alpha/beta fold hydrolase</fullName>
    </submittedName>
</protein>
<evidence type="ECO:0000259" key="2">
    <source>
        <dbReference type="Pfam" id="PF12697"/>
    </source>
</evidence>
<feature type="domain" description="AB hydrolase-1" evidence="2">
    <location>
        <begin position="25"/>
        <end position="254"/>
    </location>
</feature>
<keyword evidence="1 3" id="KW-0378">Hydrolase</keyword>
<dbReference type="InterPro" id="IPR000073">
    <property type="entry name" value="AB_hydrolase_1"/>
</dbReference>
<dbReference type="PRINTS" id="PR00412">
    <property type="entry name" value="EPOXHYDRLASE"/>
</dbReference>
<sequence>MNATDNFTLGYSEYGDPNAKVLAVLPGWATDANFLKPIAELFKDEYRVLLIDMPGYGKSSHLKLFADSTRQTANLILNTLPKNSILMSWSLSTLACCRACAMDTNGKIDKYISVCGSPRFPADPNWPGFDYKYVLKCLKLFDEGKNTRSIKLFFMMQSQSSILSKENKQFMIESFDAMGDIDKDVLVAGLHKMAYADHREAFNAIKIPCLHIFGAKDRLVLPDLAKHLIQPPYHVCSVLQDSAHMPFLSEPENFKKVINLFLKNSN</sequence>
<name>A0ABS7DFH1_9GAMM</name>
<dbReference type="GO" id="GO:0016787">
    <property type="term" value="F:hydrolase activity"/>
    <property type="evidence" value="ECO:0007669"/>
    <property type="project" value="UniProtKB-KW"/>
</dbReference>
<keyword evidence="4" id="KW-1185">Reference proteome</keyword>
<organism evidence="3 4">
    <name type="scientific">Succinivibrio faecicola</name>
    <dbReference type="NCBI Taxonomy" id="2820300"/>
    <lineage>
        <taxon>Bacteria</taxon>
        <taxon>Pseudomonadati</taxon>
        <taxon>Pseudomonadota</taxon>
        <taxon>Gammaproteobacteria</taxon>
        <taxon>Aeromonadales</taxon>
        <taxon>Succinivibrionaceae</taxon>
        <taxon>Succinivibrio</taxon>
    </lineage>
</organism>
<proteinExistence type="predicted"/>
<dbReference type="RefSeq" id="WP_219937181.1">
    <property type="nucleotide sequence ID" value="NZ_JAGFNY010000007.1"/>
</dbReference>
<evidence type="ECO:0000256" key="1">
    <source>
        <dbReference type="ARBA" id="ARBA00022801"/>
    </source>
</evidence>
<dbReference type="PANTHER" id="PTHR43798:SF31">
    <property type="entry name" value="AB HYDROLASE SUPERFAMILY PROTEIN YCLE"/>
    <property type="match status" value="1"/>
</dbReference>
<dbReference type="InterPro" id="IPR029058">
    <property type="entry name" value="AB_hydrolase_fold"/>
</dbReference>
<comment type="caution">
    <text evidence="3">The sequence shown here is derived from an EMBL/GenBank/DDBJ whole genome shotgun (WGS) entry which is preliminary data.</text>
</comment>
<dbReference type="InterPro" id="IPR000639">
    <property type="entry name" value="Epox_hydrolase-like"/>
</dbReference>
<evidence type="ECO:0000313" key="4">
    <source>
        <dbReference type="Proteomes" id="UP000731465"/>
    </source>
</evidence>
<dbReference type="PANTHER" id="PTHR43798">
    <property type="entry name" value="MONOACYLGLYCEROL LIPASE"/>
    <property type="match status" value="1"/>
</dbReference>
<dbReference type="Pfam" id="PF12697">
    <property type="entry name" value="Abhydrolase_6"/>
    <property type="match status" value="1"/>
</dbReference>